<dbReference type="InterPro" id="IPR042089">
    <property type="entry name" value="Peptidase_M13_dom_2"/>
</dbReference>
<reference evidence="5" key="2">
    <citation type="submission" date="2022-10" db="EMBL/GenBank/DDBJ databases">
        <authorList>
            <consortium name="ENA_rothamsted_submissions"/>
            <consortium name="culmorum"/>
            <person name="King R."/>
        </authorList>
    </citation>
    <scope>NUCLEOTIDE SEQUENCE</scope>
</reference>
<protein>
    <recommendedName>
        <fullName evidence="4">Peptidase M13 N-terminal domain-containing protein</fullName>
    </recommendedName>
</protein>
<name>A0A9N9WV85_9DIPT</name>
<dbReference type="SUPFAM" id="SSF55486">
    <property type="entry name" value="Metalloproteases ('zincins'), catalytic domain"/>
    <property type="match status" value="1"/>
</dbReference>
<feature type="chain" id="PRO_5040194017" description="Peptidase M13 N-terminal domain-containing protein" evidence="3">
    <location>
        <begin position="20"/>
        <end position="670"/>
    </location>
</feature>
<dbReference type="OrthoDB" id="6475849at2759"/>
<dbReference type="GO" id="GO:0016485">
    <property type="term" value="P:protein processing"/>
    <property type="evidence" value="ECO:0007669"/>
    <property type="project" value="TreeGrafter"/>
</dbReference>
<dbReference type="GO" id="GO:0004222">
    <property type="term" value="F:metalloendopeptidase activity"/>
    <property type="evidence" value="ECO:0007669"/>
    <property type="project" value="InterPro"/>
</dbReference>
<dbReference type="Gene3D" id="3.40.390.10">
    <property type="entry name" value="Collagenase (Catalytic Domain)"/>
    <property type="match status" value="2"/>
</dbReference>
<dbReference type="PROSITE" id="PS51885">
    <property type="entry name" value="NEPRILYSIN"/>
    <property type="match status" value="1"/>
</dbReference>
<dbReference type="EMBL" id="OU895879">
    <property type="protein sequence ID" value="CAG9807273.1"/>
    <property type="molecule type" value="Genomic_DNA"/>
</dbReference>
<gene>
    <name evidence="5" type="ORF">CHIRRI_LOCUS10122</name>
</gene>
<organism evidence="5 6">
    <name type="scientific">Chironomus riparius</name>
    <dbReference type="NCBI Taxonomy" id="315576"/>
    <lineage>
        <taxon>Eukaryota</taxon>
        <taxon>Metazoa</taxon>
        <taxon>Ecdysozoa</taxon>
        <taxon>Arthropoda</taxon>
        <taxon>Hexapoda</taxon>
        <taxon>Insecta</taxon>
        <taxon>Pterygota</taxon>
        <taxon>Neoptera</taxon>
        <taxon>Endopterygota</taxon>
        <taxon>Diptera</taxon>
        <taxon>Nematocera</taxon>
        <taxon>Chironomoidea</taxon>
        <taxon>Chironomidae</taxon>
        <taxon>Chironominae</taxon>
        <taxon>Chironomus</taxon>
    </lineage>
</organism>
<keyword evidence="6" id="KW-1185">Reference proteome</keyword>
<dbReference type="PROSITE" id="PS51257">
    <property type="entry name" value="PROKAR_LIPOPROTEIN"/>
    <property type="match status" value="1"/>
</dbReference>
<dbReference type="AlphaFoldDB" id="A0A9N9WV85"/>
<dbReference type="Proteomes" id="UP001153620">
    <property type="component" value="Chromosome 3"/>
</dbReference>
<dbReference type="PANTHER" id="PTHR11733:SF240">
    <property type="entry name" value="GH14155P-RELATED"/>
    <property type="match status" value="1"/>
</dbReference>
<feature type="domain" description="Peptidase M13 N-terminal" evidence="4">
    <location>
        <begin position="61"/>
        <end position="416"/>
    </location>
</feature>
<dbReference type="GO" id="GO:0005886">
    <property type="term" value="C:plasma membrane"/>
    <property type="evidence" value="ECO:0007669"/>
    <property type="project" value="UniProtKB-SubCell"/>
</dbReference>
<evidence type="ECO:0000259" key="4">
    <source>
        <dbReference type="Pfam" id="PF05649"/>
    </source>
</evidence>
<keyword evidence="3" id="KW-0732">Signal</keyword>
<dbReference type="InterPro" id="IPR008753">
    <property type="entry name" value="Peptidase_M13_N"/>
</dbReference>
<evidence type="ECO:0000256" key="2">
    <source>
        <dbReference type="ARBA" id="ARBA00007357"/>
    </source>
</evidence>
<dbReference type="PANTHER" id="PTHR11733">
    <property type="entry name" value="ZINC METALLOPROTEASE FAMILY M13 NEPRILYSIN-RELATED"/>
    <property type="match status" value="1"/>
</dbReference>
<comment type="subcellular location">
    <subcellularLocation>
        <location evidence="1">Cell membrane</location>
        <topology evidence="1">Single-pass type II membrane protein</topology>
    </subcellularLocation>
</comment>
<feature type="signal peptide" evidence="3">
    <location>
        <begin position="1"/>
        <end position="19"/>
    </location>
</feature>
<reference evidence="5" key="1">
    <citation type="submission" date="2022-01" db="EMBL/GenBank/DDBJ databases">
        <authorList>
            <person name="King R."/>
        </authorList>
    </citation>
    <scope>NUCLEOTIDE SEQUENCE</scope>
</reference>
<dbReference type="InterPro" id="IPR000718">
    <property type="entry name" value="Peptidase_M13"/>
</dbReference>
<dbReference type="Gene3D" id="1.10.1380.10">
    <property type="entry name" value="Neutral endopeptidase , domain2"/>
    <property type="match status" value="1"/>
</dbReference>
<comment type="similarity">
    <text evidence="2">Belongs to the peptidase M13 family.</text>
</comment>
<proteinExistence type="inferred from homology"/>
<evidence type="ECO:0000256" key="1">
    <source>
        <dbReference type="ARBA" id="ARBA00004401"/>
    </source>
</evidence>
<evidence type="ECO:0000256" key="3">
    <source>
        <dbReference type="SAM" id="SignalP"/>
    </source>
</evidence>
<dbReference type="InterPro" id="IPR024079">
    <property type="entry name" value="MetalloPept_cat_dom_sf"/>
</dbReference>
<sequence length="670" mass="80444">MRNIKIILWIFWLMSCSVSKIHSTRSFGNKLPQDEICGTKVCLQDASRLLKYITTNKSVKPCNDFKEFALGSFIRNQTQQDRSGFLFDNLKLHRERQKKLLQMPISKSDRRVFKIAKNFYQKCVDPEYIQRHGKTEVEDFSKNKTFPLIDGADWWPDQVNLTSNIFDPSWKLDFFLAYTMSRCRNPRDPDGEIICFKYNHDMNFIHKAMLENPDKAKEEFLERLKEIGFMIRVDDALVNASVNHLITYLAKKRDLIPPEKKLTPMVLKIRIINKILLPNSSLSLNWFTIINDGYLEHSKPILEEEEVMIEHWELFSKTLELLENTPIRILMDIFHLGFLYDFEHTYVPYPIYKAHEQKLKSQHNFERQEQCLHYLETNLSPVLVSLYAKVYMKNENLKDVEDFVREAVNDVIVELKIDKKLDKTILDDVVRKLKKVVILLGGREEIFDESKLEEIYEELELKGNEHILNTSIKLKKYAEKLDGESKRGWFYRAYKLSKFNDIKYFPVSDLLLIPIDFLEYPYYDKNRSRYYNTATLFTEVVRSINEGLKKHMKSEYRLEYTFKYDSIQLGYKNYVKWERNNSIKERKLPGFTLNNQQMYWLTFANSYFMKKTMNYRSYQFDALNLQYKYFHIWFKAREEFREAFNCDGLTDKENQEFEFLKQQYEKVRRY</sequence>
<evidence type="ECO:0000313" key="6">
    <source>
        <dbReference type="Proteomes" id="UP001153620"/>
    </source>
</evidence>
<accession>A0A9N9WV85</accession>
<dbReference type="Pfam" id="PF05649">
    <property type="entry name" value="Peptidase_M13_N"/>
    <property type="match status" value="1"/>
</dbReference>
<evidence type="ECO:0000313" key="5">
    <source>
        <dbReference type="EMBL" id="CAG9807273.1"/>
    </source>
</evidence>